<feature type="domain" description="TMEM205-like" evidence="7">
    <location>
        <begin position="295"/>
        <end position="397"/>
    </location>
</feature>
<name>A0A9W7JBL2_HIBTR</name>
<keyword evidence="3 6" id="KW-1133">Transmembrane helix</keyword>
<accession>A0A9W7JBL2</accession>
<dbReference type="Proteomes" id="UP001165190">
    <property type="component" value="Unassembled WGS sequence"/>
</dbReference>
<evidence type="ECO:0000313" key="9">
    <source>
        <dbReference type="Proteomes" id="UP001165190"/>
    </source>
</evidence>
<dbReference type="OrthoDB" id="1641132at2759"/>
<dbReference type="PANTHER" id="PTHR47652">
    <property type="entry name" value="MITOCHONDRIAL IMPORT INNER MEMBRANE TRANSLOCASE SUBUNIT TIM44"/>
    <property type="match status" value="1"/>
</dbReference>
<feature type="transmembrane region" description="Helical" evidence="6">
    <location>
        <begin position="461"/>
        <end position="481"/>
    </location>
</feature>
<dbReference type="AlphaFoldDB" id="A0A9W7JBL2"/>
<feature type="transmembrane region" description="Helical" evidence="6">
    <location>
        <begin position="49"/>
        <end position="68"/>
    </location>
</feature>
<feature type="transmembrane region" description="Helical" evidence="6">
    <location>
        <begin position="365"/>
        <end position="385"/>
    </location>
</feature>
<evidence type="ECO:0000256" key="1">
    <source>
        <dbReference type="ARBA" id="ARBA00004370"/>
    </source>
</evidence>
<dbReference type="InterPro" id="IPR025423">
    <property type="entry name" value="TMEM205-like"/>
</dbReference>
<evidence type="ECO:0000313" key="8">
    <source>
        <dbReference type="EMBL" id="GMJ11673.1"/>
    </source>
</evidence>
<feature type="region of interest" description="Disordered" evidence="5">
    <location>
        <begin position="98"/>
        <end position="120"/>
    </location>
</feature>
<evidence type="ECO:0000259" key="7">
    <source>
        <dbReference type="Pfam" id="PF13664"/>
    </source>
</evidence>
<keyword evidence="9" id="KW-1185">Reference proteome</keyword>
<feature type="transmembrane region" description="Helical" evidence="6">
    <location>
        <begin position="334"/>
        <end position="353"/>
    </location>
</feature>
<dbReference type="GO" id="GO:0016020">
    <property type="term" value="C:membrane"/>
    <property type="evidence" value="ECO:0007669"/>
    <property type="project" value="UniProtKB-SubCell"/>
</dbReference>
<gene>
    <name evidence="8" type="ORF">HRI_004836500</name>
</gene>
<evidence type="ECO:0000256" key="4">
    <source>
        <dbReference type="ARBA" id="ARBA00023136"/>
    </source>
</evidence>
<comment type="caution">
    <text evidence="8">The sequence shown here is derived from an EMBL/GenBank/DDBJ whole genome shotgun (WGS) entry which is preliminary data.</text>
</comment>
<feature type="transmembrane region" description="Helical" evidence="6">
    <location>
        <begin position="291"/>
        <end position="314"/>
    </location>
</feature>
<sequence>MLTRRVLQYYACNVDYPQHVSLNSLKPKSPIKVKLSYIPSHFIMIMRKMMNVLALSLVLVSSLAAGVWSPPPPRDDVIVKDGHRVVVVEYDEDGKHNTKVSISSSSLQQQTEPGEYIGDGTTEEAASALPNVGHRKDGSRRHSPGELICDAFGKCTHKVATALGKAKDKVSETAHEANKVKDEASEKVKDMVSETAHGTKDKVAETARRTKGVVGDAIGKAKDTVKEAKDSAKVMGDDIARNASEKAENLREQAKEGAQRATDKVKTGSNKLFSGLKYITSMEALNTVMGLANLLGLATAYGMSVWVTFISSYVLAGHLPRQQFGVVQSKIYPVYFRAMAYSIGLALLGHFLRHRKRSISSWPEMFQSFNLLSSLFMVLVNALYLEPKATKVMFERMKMEKEEGRGRPDFVADGERTTETPSVADPAAKISRKVPSPAPTALEEEAMKSRMVRLNERLKKLNTNSSVLNILTLMALTWHLVHLGQHLTVTC</sequence>
<proteinExistence type="predicted"/>
<dbReference type="EMBL" id="BSYR01000061">
    <property type="protein sequence ID" value="GMJ11673.1"/>
    <property type="molecule type" value="Genomic_DNA"/>
</dbReference>
<evidence type="ECO:0000256" key="5">
    <source>
        <dbReference type="SAM" id="MobiDB-lite"/>
    </source>
</evidence>
<evidence type="ECO:0000256" key="6">
    <source>
        <dbReference type="SAM" id="Phobius"/>
    </source>
</evidence>
<keyword evidence="2 6" id="KW-0812">Transmembrane</keyword>
<dbReference type="Gene3D" id="1.20.120.20">
    <property type="entry name" value="Apolipoprotein"/>
    <property type="match status" value="1"/>
</dbReference>
<keyword evidence="4 6" id="KW-0472">Membrane</keyword>
<evidence type="ECO:0000256" key="2">
    <source>
        <dbReference type="ARBA" id="ARBA00022692"/>
    </source>
</evidence>
<reference evidence="8" key="1">
    <citation type="submission" date="2023-05" db="EMBL/GenBank/DDBJ databases">
        <title>Genome and transcriptome analyses reveal genes involved in the formation of fine ridges on petal epidermal cells in Hibiscus trionum.</title>
        <authorList>
            <person name="Koshimizu S."/>
            <person name="Masuda S."/>
            <person name="Ishii T."/>
            <person name="Shirasu K."/>
            <person name="Hoshino A."/>
            <person name="Arita M."/>
        </authorList>
    </citation>
    <scope>NUCLEOTIDE SEQUENCE</scope>
    <source>
        <strain evidence="8">Hamamatsu line</strain>
    </source>
</reference>
<evidence type="ECO:0000256" key="3">
    <source>
        <dbReference type="ARBA" id="ARBA00022989"/>
    </source>
</evidence>
<protein>
    <recommendedName>
        <fullName evidence="7">TMEM205-like domain-containing protein</fullName>
    </recommendedName>
</protein>
<organism evidence="8 9">
    <name type="scientific">Hibiscus trionum</name>
    <name type="common">Flower of an hour</name>
    <dbReference type="NCBI Taxonomy" id="183268"/>
    <lineage>
        <taxon>Eukaryota</taxon>
        <taxon>Viridiplantae</taxon>
        <taxon>Streptophyta</taxon>
        <taxon>Embryophyta</taxon>
        <taxon>Tracheophyta</taxon>
        <taxon>Spermatophyta</taxon>
        <taxon>Magnoliopsida</taxon>
        <taxon>eudicotyledons</taxon>
        <taxon>Gunneridae</taxon>
        <taxon>Pentapetalae</taxon>
        <taxon>rosids</taxon>
        <taxon>malvids</taxon>
        <taxon>Malvales</taxon>
        <taxon>Malvaceae</taxon>
        <taxon>Malvoideae</taxon>
        <taxon>Hibiscus</taxon>
    </lineage>
</organism>
<dbReference type="PANTHER" id="PTHR47652:SF3">
    <property type="entry name" value="MITOCHONDRIAL IMPORT INNER MEMBRANE TRANSLOCASE SUBUNIT TIM44"/>
    <property type="match status" value="1"/>
</dbReference>
<comment type="subcellular location">
    <subcellularLocation>
        <location evidence="1">Membrane</location>
    </subcellularLocation>
</comment>
<feature type="compositionally biased region" description="Polar residues" evidence="5">
    <location>
        <begin position="99"/>
        <end position="112"/>
    </location>
</feature>
<dbReference type="Pfam" id="PF13664">
    <property type="entry name" value="DUF4149"/>
    <property type="match status" value="1"/>
</dbReference>